<feature type="region of interest" description="Disordered" evidence="1">
    <location>
        <begin position="47"/>
        <end position="73"/>
    </location>
</feature>
<feature type="signal peptide" evidence="2">
    <location>
        <begin position="1"/>
        <end position="16"/>
    </location>
</feature>
<evidence type="ECO:0000256" key="2">
    <source>
        <dbReference type="SAM" id="SignalP"/>
    </source>
</evidence>
<dbReference type="Gene3D" id="3.20.20.80">
    <property type="entry name" value="Glycosidases"/>
    <property type="match status" value="1"/>
</dbReference>
<dbReference type="InterPro" id="IPR013784">
    <property type="entry name" value="Carb-bd-like_fold"/>
</dbReference>
<evidence type="ECO:0000313" key="4">
    <source>
        <dbReference type="Proteomes" id="UP000287394"/>
    </source>
</evidence>
<dbReference type="EMBL" id="AP025739">
    <property type="protein sequence ID" value="BDI28183.1"/>
    <property type="molecule type" value="Genomic_DNA"/>
</dbReference>
<dbReference type="InterPro" id="IPR052177">
    <property type="entry name" value="Divisome_Glycosyl_Hydrolase"/>
</dbReference>
<dbReference type="InterPro" id="IPR017853">
    <property type="entry name" value="GH"/>
</dbReference>
<dbReference type="SUPFAM" id="SSF49452">
    <property type="entry name" value="Starch-binding domain-like"/>
    <property type="match status" value="1"/>
</dbReference>
<evidence type="ECO:0000313" key="3">
    <source>
        <dbReference type="EMBL" id="BDI28183.1"/>
    </source>
</evidence>
<dbReference type="Proteomes" id="UP000287394">
    <property type="component" value="Chromosome"/>
</dbReference>
<dbReference type="AlphaFoldDB" id="A0A402CRV3"/>
<dbReference type="PANTHER" id="PTHR43405:SF1">
    <property type="entry name" value="GLYCOSYL HYDROLASE DIGH"/>
    <property type="match status" value="1"/>
</dbReference>
<evidence type="ECO:0000256" key="1">
    <source>
        <dbReference type="SAM" id="MobiDB-lite"/>
    </source>
</evidence>
<dbReference type="RefSeq" id="WP_165863997.1">
    <property type="nucleotide sequence ID" value="NZ_AP025739.1"/>
</dbReference>
<name>A0A402CRV3_9BACT</name>
<dbReference type="Pfam" id="PF02638">
    <property type="entry name" value="GHL10"/>
    <property type="match status" value="1"/>
</dbReference>
<dbReference type="InterPro" id="IPR003790">
    <property type="entry name" value="GHL10"/>
</dbReference>
<accession>A0A402CRV3</accession>
<dbReference type="GO" id="GO:0030246">
    <property type="term" value="F:carbohydrate binding"/>
    <property type="evidence" value="ECO:0007669"/>
    <property type="project" value="InterPro"/>
</dbReference>
<reference evidence="3 4" key="1">
    <citation type="journal article" date="2019" name="Int. J. Syst. Evol. Microbiol.">
        <title>Capsulimonas corticalis gen. nov., sp. nov., an aerobic capsulated bacterium, of a novel bacterial order, Capsulimonadales ord. nov., of the class Armatimonadia of the phylum Armatimonadetes.</title>
        <authorList>
            <person name="Li J."/>
            <person name="Kudo C."/>
            <person name="Tonouchi A."/>
        </authorList>
    </citation>
    <scope>NUCLEOTIDE SEQUENCE [LARGE SCALE GENOMIC DNA]</scope>
    <source>
        <strain evidence="3 4">AX-7</strain>
    </source>
</reference>
<organism evidence="3 4">
    <name type="scientific">Capsulimonas corticalis</name>
    <dbReference type="NCBI Taxonomy" id="2219043"/>
    <lineage>
        <taxon>Bacteria</taxon>
        <taxon>Bacillati</taxon>
        <taxon>Armatimonadota</taxon>
        <taxon>Armatimonadia</taxon>
        <taxon>Capsulimonadales</taxon>
        <taxon>Capsulimonadaceae</taxon>
        <taxon>Capsulimonas</taxon>
    </lineage>
</organism>
<dbReference type="SUPFAM" id="SSF51445">
    <property type="entry name" value="(Trans)glycosidases"/>
    <property type="match status" value="1"/>
</dbReference>
<dbReference type="KEGG" id="ccot:CCAX7_002340"/>
<keyword evidence="4" id="KW-1185">Reference proteome</keyword>
<feature type="compositionally biased region" description="Pro residues" evidence="1">
    <location>
        <begin position="51"/>
        <end position="65"/>
    </location>
</feature>
<protein>
    <submittedName>
        <fullName evidence="3">Uncharacterized protein</fullName>
    </submittedName>
</protein>
<dbReference type="PANTHER" id="PTHR43405">
    <property type="entry name" value="GLYCOSYL HYDROLASE DIGH"/>
    <property type="match status" value="1"/>
</dbReference>
<gene>
    <name evidence="3" type="ORF">CCAX7_002340</name>
</gene>
<feature type="chain" id="PRO_5043343976" evidence="2">
    <location>
        <begin position="17"/>
        <end position="630"/>
    </location>
</feature>
<proteinExistence type="predicted"/>
<dbReference type="PROSITE" id="PS51257">
    <property type="entry name" value="PROKAR_LIPOPROTEIN"/>
    <property type="match status" value="1"/>
</dbReference>
<sequence length="630" mass="68421">MPIVRLVSLFAGVIGAAGCAAQPAAPPVAASPKVSVRVAAAVPAPIAASPSPKPVDPPKPVPPPPPRKDYGPQRPELRAFWVDGFNDGYKTPAQCDALLARVRQLHMNAVFVQMRKRADAYYRSSYEPWADDDASHFDALEYLIEHAHQAGLPRVQIHAWVNACAVGGNKGPRALPKLHPDWISLSDTKEMFDSEVTKIDPGNPAAADWTVRVYTDIVRHYDVDGIHMDFIRYGGADKTVGHWGYNPVSVARYNARYGTTGQPVWSDERWKQWRRDQVTALVRRVYASAVAVRPKVIVSAATICWGKGPESDAEYEAKSASYQGVFAPWRDWMREGILDLDCGMTYMNSGRHRDHWRQWNAFLKDHQYGRRAAMGTAIYMNSIPESLWQINETRAPSMSGAHLAGTLLYSYASTTADASAPDGVLQYDPKFYDALGESALYKKDVAIPPMPWKSHPETGVVQGTLLSPDGLAPRDGAVVTLRRAHGGRRQARADGNGFFAVIGVTPGAYYASWEDGGVKTDLGTVHVHAGETLKITPGLPRRPIAGIGKVADGQSVTFVNAVVTNGSARLGDVFYVSDPGSKALVRVDAPGLIPPTVRGDLLAVEGTVSHEGAVPVVKASAVRWLGALRD</sequence>
<dbReference type="Gene3D" id="2.60.40.1120">
    <property type="entry name" value="Carboxypeptidase-like, regulatory domain"/>
    <property type="match status" value="1"/>
</dbReference>
<keyword evidence="2" id="KW-0732">Signal</keyword>